<name>A0A6G0JEH6_9STRA</name>
<feature type="signal peptide" evidence="1">
    <location>
        <begin position="1"/>
        <end position="17"/>
    </location>
</feature>
<organism evidence="2 3">
    <name type="scientific">Phytophthora fragariae</name>
    <dbReference type="NCBI Taxonomy" id="53985"/>
    <lineage>
        <taxon>Eukaryota</taxon>
        <taxon>Sar</taxon>
        <taxon>Stramenopiles</taxon>
        <taxon>Oomycota</taxon>
        <taxon>Peronosporomycetes</taxon>
        <taxon>Peronosporales</taxon>
        <taxon>Peronosporaceae</taxon>
        <taxon>Phytophthora</taxon>
    </lineage>
</organism>
<feature type="chain" id="PRO_5026068037" evidence="1">
    <location>
        <begin position="18"/>
        <end position="54"/>
    </location>
</feature>
<reference evidence="2 3" key="1">
    <citation type="submission" date="2018-09" db="EMBL/GenBank/DDBJ databases">
        <title>Genomic investigation of the strawberry pathogen Phytophthora fragariae indicates pathogenicity is determined by transcriptional variation in three key races.</title>
        <authorList>
            <person name="Adams T.M."/>
            <person name="Armitage A.D."/>
            <person name="Sobczyk M.K."/>
            <person name="Bates H.J."/>
            <person name="Dunwell J.M."/>
            <person name="Nellist C.F."/>
            <person name="Harrison R.J."/>
        </authorList>
    </citation>
    <scope>NUCLEOTIDE SEQUENCE [LARGE SCALE GENOMIC DNA]</scope>
    <source>
        <strain evidence="2 3">ONT-3</strain>
    </source>
</reference>
<dbReference type="Proteomes" id="UP000488956">
    <property type="component" value="Unassembled WGS sequence"/>
</dbReference>
<sequence length="54" mass="5772">MAILLTCFLETWLLGTCDNSHTLFPGRGTSCGIAERTKLVLATDTTIAELVGLC</sequence>
<comment type="caution">
    <text evidence="2">The sequence shown here is derived from an EMBL/GenBank/DDBJ whole genome shotgun (WGS) entry which is preliminary data.</text>
</comment>
<dbReference type="AlphaFoldDB" id="A0A6G0JEH6"/>
<accession>A0A6G0JEH6</accession>
<evidence type="ECO:0000313" key="3">
    <source>
        <dbReference type="Proteomes" id="UP000488956"/>
    </source>
</evidence>
<dbReference type="EMBL" id="QXFX01010045">
    <property type="protein sequence ID" value="KAE9054109.1"/>
    <property type="molecule type" value="Genomic_DNA"/>
</dbReference>
<evidence type="ECO:0000256" key="1">
    <source>
        <dbReference type="SAM" id="SignalP"/>
    </source>
</evidence>
<protein>
    <submittedName>
        <fullName evidence="2">Uncharacterized protein</fullName>
    </submittedName>
</protein>
<proteinExistence type="predicted"/>
<keyword evidence="1" id="KW-0732">Signal</keyword>
<gene>
    <name evidence="2" type="ORF">PF010_g32673</name>
</gene>
<evidence type="ECO:0000313" key="2">
    <source>
        <dbReference type="EMBL" id="KAE9054109.1"/>
    </source>
</evidence>